<organism evidence="2 3">
    <name type="scientific">Paraconiothyrium brasiliense</name>
    <dbReference type="NCBI Taxonomy" id="300254"/>
    <lineage>
        <taxon>Eukaryota</taxon>
        <taxon>Fungi</taxon>
        <taxon>Dikarya</taxon>
        <taxon>Ascomycota</taxon>
        <taxon>Pezizomycotina</taxon>
        <taxon>Dothideomycetes</taxon>
        <taxon>Pleosporomycetidae</taxon>
        <taxon>Pleosporales</taxon>
        <taxon>Massarineae</taxon>
        <taxon>Didymosphaeriaceae</taxon>
        <taxon>Paraconiothyrium</taxon>
    </lineage>
</organism>
<keyword evidence="1" id="KW-1133">Transmembrane helix</keyword>
<feature type="transmembrane region" description="Helical" evidence="1">
    <location>
        <begin position="6"/>
        <end position="24"/>
    </location>
</feature>
<evidence type="ECO:0000256" key="1">
    <source>
        <dbReference type="SAM" id="Phobius"/>
    </source>
</evidence>
<keyword evidence="1" id="KW-0812">Transmembrane</keyword>
<keyword evidence="3" id="KW-1185">Reference proteome</keyword>
<dbReference type="EMBL" id="JAKJXO020000012">
    <property type="protein sequence ID" value="KAL1597691.1"/>
    <property type="molecule type" value="Genomic_DNA"/>
</dbReference>
<keyword evidence="1" id="KW-0472">Membrane</keyword>
<reference evidence="2 3" key="1">
    <citation type="submission" date="2024-02" db="EMBL/GenBank/DDBJ databases">
        <title>De novo assembly and annotation of 12 fungi associated with fruit tree decline syndrome in Ontario, Canada.</title>
        <authorList>
            <person name="Sulman M."/>
            <person name="Ellouze W."/>
            <person name="Ilyukhin E."/>
        </authorList>
    </citation>
    <scope>NUCLEOTIDE SEQUENCE [LARGE SCALE GENOMIC DNA]</scope>
    <source>
        <strain evidence="2 3">M42-189</strain>
    </source>
</reference>
<evidence type="ECO:0000313" key="2">
    <source>
        <dbReference type="EMBL" id="KAL1597691.1"/>
    </source>
</evidence>
<proteinExistence type="predicted"/>
<accession>A0ABR3QZW0</accession>
<comment type="caution">
    <text evidence="2">The sequence shown here is derived from an EMBL/GenBank/DDBJ whole genome shotgun (WGS) entry which is preliminary data.</text>
</comment>
<dbReference type="Proteomes" id="UP001521785">
    <property type="component" value="Unassembled WGS sequence"/>
</dbReference>
<evidence type="ECO:0000313" key="3">
    <source>
        <dbReference type="Proteomes" id="UP001521785"/>
    </source>
</evidence>
<sequence>MKNRHVLGRILHVLLVLSLSYALLRVLYWSFMLLADDAQQANLAPHPESDVEKTESDKPNPQKIAESLNTFWLTYDLDHCRNGVKSWDQ</sequence>
<name>A0ABR3QZW0_9PLEO</name>
<protein>
    <submittedName>
        <fullName evidence="2">Uncharacterized protein</fullName>
    </submittedName>
</protein>
<gene>
    <name evidence="2" type="ORF">SLS60_008177</name>
</gene>